<dbReference type="SUPFAM" id="SSF53335">
    <property type="entry name" value="S-adenosyl-L-methionine-dependent methyltransferases"/>
    <property type="match status" value="1"/>
</dbReference>
<dbReference type="AlphaFoldDB" id="A0A833L2Z1"/>
<sequence length="254" mass="29388">MINKTNWDNAAEWYNELVSDEGSDYQKNVIFPNAIRLLSIEKEEKLIDIACGQGVFSRILAKSGAEVFGLDASFEMIKFAKERSKGIKNLKFFNGDARNLKQFNDNYFDVAVCVLALQNIDPIENVISSTSRILKDGGKFLLVINHPCFRVPKRSEWGIDEKKKIQYRRIDKYLSSFNMPIKMHPGYDPSEITWTFHRPLSKYVELLGENKLAVIKLEEWISHRKSKPGKRKREEDMARNEIPLFLAVLAKKIK</sequence>
<dbReference type="InterPro" id="IPR029063">
    <property type="entry name" value="SAM-dependent_MTases_sf"/>
</dbReference>
<proteinExistence type="predicted"/>
<dbReference type="PANTHER" id="PTHR43861">
    <property type="entry name" value="TRANS-ACONITATE 2-METHYLTRANSFERASE-RELATED"/>
    <property type="match status" value="1"/>
</dbReference>
<dbReference type="CDD" id="cd02440">
    <property type="entry name" value="AdoMet_MTases"/>
    <property type="match status" value="1"/>
</dbReference>
<comment type="caution">
    <text evidence="2">The sequence shown here is derived from an EMBL/GenBank/DDBJ whole genome shotgun (WGS) entry which is preliminary data.</text>
</comment>
<name>A0A833L2Z1_UNCSA</name>
<dbReference type="GO" id="GO:0008757">
    <property type="term" value="F:S-adenosylmethionine-dependent methyltransferase activity"/>
    <property type="evidence" value="ECO:0007669"/>
    <property type="project" value="InterPro"/>
</dbReference>
<dbReference type="PANTHER" id="PTHR43861:SF1">
    <property type="entry name" value="TRANS-ACONITATE 2-METHYLTRANSFERASE"/>
    <property type="match status" value="1"/>
</dbReference>
<protein>
    <recommendedName>
        <fullName evidence="1">Methyltransferase type 11 domain-containing protein</fullName>
    </recommendedName>
</protein>
<organism evidence="2 3">
    <name type="scientific">Candidatus Saganbacteria bacterium</name>
    <dbReference type="NCBI Taxonomy" id="2575572"/>
    <lineage>
        <taxon>Bacteria</taxon>
        <taxon>Bacillati</taxon>
        <taxon>Saganbacteria</taxon>
    </lineage>
</organism>
<evidence type="ECO:0000313" key="2">
    <source>
        <dbReference type="EMBL" id="KAF0133530.1"/>
    </source>
</evidence>
<reference evidence="2 3" key="1">
    <citation type="submission" date="2019-12" db="EMBL/GenBank/DDBJ databases">
        <authorList>
            <person name="Wolfe R."/>
            <person name="Danczak R."/>
            <person name="Wilkins M."/>
        </authorList>
    </citation>
    <scope>NUCLEOTIDE SEQUENCE [LARGE SCALE GENOMIC DNA]</scope>
    <source>
        <strain evidence="2">X2_MaxBin.013</strain>
    </source>
</reference>
<feature type="domain" description="Methyltransferase type 11" evidence="1">
    <location>
        <begin position="48"/>
        <end position="141"/>
    </location>
</feature>
<dbReference type="InterPro" id="IPR013216">
    <property type="entry name" value="Methyltransf_11"/>
</dbReference>
<evidence type="ECO:0000259" key="1">
    <source>
        <dbReference type="Pfam" id="PF08241"/>
    </source>
</evidence>
<evidence type="ECO:0000313" key="3">
    <source>
        <dbReference type="Proteomes" id="UP000488506"/>
    </source>
</evidence>
<dbReference type="Pfam" id="PF08241">
    <property type="entry name" value="Methyltransf_11"/>
    <property type="match status" value="1"/>
</dbReference>
<gene>
    <name evidence="2" type="ORF">FD145_1257</name>
</gene>
<dbReference type="EMBL" id="WPAF01000024">
    <property type="protein sequence ID" value="KAF0133530.1"/>
    <property type="molecule type" value="Genomic_DNA"/>
</dbReference>
<dbReference type="Proteomes" id="UP000488506">
    <property type="component" value="Unassembled WGS sequence"/>
</dbReference>
<accession>A0A833L2Z1</accession>
<dbReference type="Gene3D" id="3.40.50.150">
    <property type="entry name" value="Vaccinia Virus protein VP39"/>
    <property type="match status" value="1"/>
</dbReference>